<keyword evidence="3" id="KW-1185">Reference proteome</keyword>
<dbReference type="EMBL" id="AP024110">
    <property type="protein sequence ID" value="BCM24510.1"/>
    <property type="molecule type" value="Genomic_DNA"/>
</dbReference>
<dbReference type="RefSeq" id="WP_221765035.1">
    <property type="nucleotide sequence ID" value="NZ_AP024110.1"/>
</dbReference>
<evidence type="ECO:0000313" key="3">
    <source>
        <dbReference type="Proteomes" id="UP000826722"/>
    </source>
</evidence>
<dbReference type="KEGG" id="mpau:ZMTM_07690"/>
<name>A0A8D5G2K4_9PROT</name>
<accession>A0A8D5G2K4</accession>
<dbReference type="Proteomes" id="UP000826722">
    <property type="component" value="Chromosome"/>
</dbReference>
<dbReference type="SUPFAM" id="SSF53300">
    <property type="entry name" value="vWA-like"/>
    <property type="match status" value="1"/>
</dbReference>
<dbReference type="Pfam" id="PF01882">
    <property type="entry name" value="DUF58"/>
    <property type="match status" value="1"/>
</dbReference>
<protein>
    <submittedName>
        <fullName evidence="2">DUF58 domain-containing protein</fullName>
    </submittedName>
</protein>
<feature type="domain" description="DUF58" evidence="1">
    <location>
        <begin position="50"/>
        <end position="247"/>
    </location>
</feature>
<gene>
    <name evidence="2" type="ORF">ZMTM_07690</name>
</gene>
<reference evidence="2" key="1">
    <citation type="journal article" date="2021" name="Arch. Microbiol.">
        <title>Methyloradius palustris gen. nov., sp. nov., a methanol-oxidizing bacterium isolated from snow.</title>
        <authorList>
            <person name="Miyadera T."/>
            <person name="Kojima H."/>
            <person name="Fukui M."/>
        </authorList>
    </citation>
    <scope>NUCLEOTIDE SEQUENCE</scope>
    <source>
        <strain evidence="2">Zm11</strain>
    </source>
</reference>
<evidence type="ECO:0000259" key="1">
    <source>
        <dbReference type="Pfam" id="PF01882"/>
    </source>
</evidence>
<organism evidence="2 3">
    <name type="scientific">Methyloradius palustris</name>
    <dbReference type="NCBI Taxonomy" id="2778876"/>
    <lineage>
        <taxon>Bacteria</taxon>
        <taxon>Pseudomonadati</taxon>
        <taxon>Pseudomonadota</taxon>
        <taxon>Betaproteobacteria</taxon>
        <taxon>Nitrosomonadales</taxon>
        <taxon>Methylophilaceae</taxon>
        <taxon>Methyloradius</taxon>
    </lineage>
</organism>
<proteinExistence type="predicted"/>
<dbReference type="AlphaFoldDB" id="A0A8D5G2K4"/>
<sequence length="286" mass="32519">MQSRFTPQELYYRLNWRAHGIHAAAHQTSNRGSGLDFCGYAPFLDYPNPRRLDLRASLRSIPRQYVVRSYYERGAVNVYALVDMSSSMHYTGNADKQKLLADISASIAWSANLSGDAFGLLASDDSIRNDLHIYPSRQRNTAQETFSKLSNATINDLQSAKALPLAAGQVSHHRSLVFLISDFHLEADLLKQTLRTLSAHDVVPVVLWDSAEYEDLPKWGWARIRDMESGHERSLFLRKTVTHNIQASYLQRRNRLKAMCREYGLRSPFFVGNTYSAEALTRHLLG</sequence>
<dbReference type="PANTHER" id="PTHR33608">
    <property type="entry name" value="BLL2464 PROTEIN"/>
    <property type="match status" value="1"/>
</dbReference>
<dbReference type="InterPro" id="IPR036465">
    <property type="entry name" value="vWFA_dom_sf"/>
</dbReference>
<evidence type="ECO:0000313" key="2">
    <source>
        <dbReference type="EMBL" id="BCM24510.1"/>
    </source>
</evidence>
<dbReference type="InterPro" id="IPR002881">
    <property type="entry name" value="DUF58"/>
</dbReference>
<dbReference type="PANTHER" id="PTHR33608:SF6">
    <property type="entry name" value="BLL2464 PROTEIN"/>
    <property type="match status" value="1"/>
</dbReference>